<dbReference type="OrthoDB" id="8100976at2"/>
<sequence>MAAKAIKPVQETSEKIAKSLDDTFGRIESRFSGVAEKVDTVAASLDTANASMAGTISKFEAQADIVAGKLANVVIPDEVLKTDVVTVLKVLAASVGRFTERAEALSKEQGERTDKLSDTVLRMAAHQKLLLERLEKQAEQNASTTNLLSRILDRDRVSVPHEIPPVAPVHANEPSVEPPIFIPISAATAQGEKPGATATANGADAGQQASQPIVEKVQPRPRWWR</sequence>
<evidence type="ECO:0000256" key="1">
    <source>
        <dbReference type="SAM" id="MobiDB-lite"/>
    </source>
</evidence>
<dbReference type="EMBL" id="PZJX01000071">
    <property type="protein sequence ID" value="PTE06362.1"/>
    <property type="molecule type" value="Genomic_DNA"/>
</dbReference>
<keyword evidence="3" id="KW-1185">Reference proteome</keyword>
<dbReference type="RefSeq" id="WP_146172628.1">
    <property type="nucleotide sequence ID" value="NZ_PZJX01000071.1"/>
</dbReference>
<organism evidence="2 3">
    <name type="scientific">Mesorhizobium helmanticense</name>
    <dbReference type="NCBI Taxonomy" id="1776423"/>
    <lineage>
        <taxon>Bacteria</taxon>
        <taxon>Pseudomonadati</taxon>
        <taxon>Pseudomonadota</taxon>
        <taxon>Alphaproteobacteria</taxon>
        <taxon>Hyphomicrobiales</taxon>
        <taxon>Phyllobacteriaceae</taxon>
        <taxon>Mesorhizobium</taxon>
    </lineage>
</organism>
<dbReference type="AlphaFoldDB" id="A0A2T4IL72"/>
<gene>
    <name evidence="2" type="ORF">C9427_32050</name>
</gene>
<feature type="region of interest" description="Disordered" evidence="1">
    <location>
        <begin position="186"/>
        <end position="225"/>
    </location>
</feature>
<feature type="compositionally biased region" description="Low complexity" evidence="1">
    <location>
        <begin position="195"/>
        <end position="209"/>
    </location>
</feature>
<protein>
    <submittedName>
        <fullName evidence="2">Uncharacterized protein</fullName>
    </submittedName>
</protein>
<evidence type="ECO:0000313" key="2">
    <source>
        <dbReference type="EMBL" id="PTE06362.1"/>
    </source>
</evidence>
<accession>A0A2T4IL72</accession>
<proteinExistence type="predicted"/>
<dbReference type="Proteomes" id="UP000240259">
    <property type="component" value="Unassembled WGS sequence"/>
</dbReference>
<name>A0A2T4IL72_9HYPH</name>
<reference evidence="2 3" key="1">
    <citation type="submission" date="2018-03" db="EMBL/GenBank/DDBJ databases">
        <title>Genome sequence of the symbiotic type strain Mesorhizobium helmanticense CSLC115NT isolated from Lotus corniculatus nodules.</title>
        <authorList>
            <person name="Sannazzaro A.I."/>
            <person name="Torres Tejerizo G.A."/>
            <person name="Dip D."/>
            <person name="Caballero M."/>
            <person name="Pistorio M."/>
            <person name="Estrella M.J."/>
        </authorList>
    </citation>
    <scope>NUCLEOTIDE SEQUENCE [LARGE SCALE GENOMIC DNA]</scope>
    <source>
        <strain evidence="2 3">CSLC115N</strain>
    </source>
</reference>
<comment type="caution">
    <text evidence="2">The sequence shown here is derived from an EMBL/GenBank/DDBJ whole genome shotgun (WGS) entry which is preliminary data.</text>
</comment>
<evidence type="ECO:0000313" key="3">
    <source>
        <dbReference type="Proteomes" id="UP000240259"/>
    </source>
</evidence>